<accession>A0AAD6BTK3</accession>
<evidence type="ECO:0000256" key="1">
    <source>
        <dbReference type="SAM" id="MobiDB-lite"/>
    </source>
</evidence>
<dbReference type="AlphaFoldDB" id="A0AAD6BTK3"/>
<dbReference type="GeneID" id="81604904"/>
<reference evidence="2" key="2">
    <citation type="journal article" date="2023" name="IMA Fungus">
        <title>Comparative genomic study of the Penicillium genus elucidates a diverse pangenome and 15 lateral gene transfer events.</title>
        <authorList>
            <person name="Petersen C."/>
            <person name="Sorensen T."/>
            <person name="Nielsen M.R."/>
            <person name="Sondergaard T.E."/>
            <person name="Sorensen J.L."/>
            <person name="Fitzpatrick D.A."/>
            <person name="Frisvad J.C."/>
            <person name="Nielsen K.L."/>
        </authorList>
    </citation>
    <scope>NUCLEOTIDE SEQUENCE</scope>
    <source>
        <strain evidence="2">IBT 16125</strain>
    </source>
</reference>
<keyword evidence="3" id="KW-1185">Reference proteome</keyword>
<evidence type="ECO:0000313" key="3">
    <source>
        <dbReference type="Proteomes" id="UP001213681"/>
    </source>
</evidence>
<feature type="compositionally biased region" description="Polar residues" evidence="1">
    <location>
        <begin position="31"/>
        <end position="47"/>
    </location>
</feature>
<protein>
    <submittedName>
        <fullName evidence="2">Uncharacterized protein</fullName>
    </submittedName>
</protein>
<sequence>MPSSQLPSYWEQADFEASPDDQAQESLPVYSESTTGTASSVPSDQSSRLMRSKIKSAIWSYIKGDIYKHHPALVQERYINATMEARRANDKRHDADSKSA</sequence>
<gene>
    <name evidence="2" type="ORF">N7458_011279</name>
</gene>
<comment type="caution">
    <text evidence="2">The sequence shown here is derived from an EMBL/GenBank/DDBJ whole genome shotgun (WGS) entry which is preliminary data.</text>
</comment>
<feature type="region of interest" description="Disordered" evidence="1">
    <location>
        <begin position="1"/>
        <end position="47"/>
    </location>
</feature>
<dbReference type="Proteomes" id="UP001213681">
    <property type="component" value="Unassembled WGS sequence"/>
</dbReference>
<proteinExistence type="predicted"/>
<evidence type="ECO:0000313" key="2">
    <source>
        <dbReference type="EMBL" id="KAJ5432123.1"/>
    </source>
</evidence>
<name>A0AAD6BTK3_9EURO</name>
<feature type="compositionally biased region" description="Acidic residues" evidence="1">
    <location>
        <begin position="13"/>
        <end position="23"/>
    </location>
</feature>
<dbReference type="RefSeq" id="XP_056759415.1">
    <property type="nucleotide sequence ID" value="XM_056914661.1"/>
</dbReference>
<organism evidence="2 3">
    <name type="scientific">Penicillium daleae</name>
    <dbReference type="NCBI Taxonomy" id="63821"/>
    <lineage>
        <taxon>Eukaryota</taxon>
        <taxon>Fungi</taxon>
        <taxon>Dikarya</taxon>
        <taxon>Ascomycota</taxon>
        <taxon>Pezizomycotina</taxon>
        <taxon>Eurotiomycetes</taxon>
        <taxon>Eurotiomycetidae</taxon>
        <taxon>Eurotiales</taxon>
        <taxon>Aspergillaceae</taxon>
        <taxon>Penicillium</taxon>
    </lineage>
</organism>
<reference evidence="2" key="1">
    <citation type="submission" date="2022-12" db="EMBL/GenBank/DDBJ databases">
        <authorList>
            <person name="Petersen C."/>
        </authorList>
    </citation>
    <scope>NUCLEOTIDE SEQUENCE</scope>
    <source>
        <strain evidence="2">IBT 16125</strain>
    </source>
</reference>
<dbReference type="EMBL" id="JAPVEA010000009">
    <property type="protein sequence ID" value="KAJ5432123.1"/>
    <property type="molecule type" value="Genomic_DNA"/>
</dbReference>